<dbReference type="Proteomes" id="UP000006426">
    <property type="component" value="Plasmid pmppla107"/>
</dbReference>
<keyword evidence="1" id="KW-0614">Plasmid</keyword>
<accession>A0AAD0PVT4</accession>
<name>A0AAD0PVT4_PSEAV</name>
<protein>
    <submittedName>
        <fullName evidence="1">Uncharacterized protein</fullName>
    </submittedName>
</protein>
<sequence length="102" mass="11776">MNFGGYVEFAVYDIEGYLNDDQTRPCWPRIGAKSSPDAVEDLGEADVYLHGSVKWDGCSNWYFNQQDRVMLHGCSREDIQRFGDIMGRCWDWAAEYMPGLHD</sequence>
<geneLocation type="plasmid" evidence="2">
    <name>pmppla107</name>
</geneLocation>
<gene>
    <name evidence="1" type="ORF">PLA107_031110</name>
</gene>
<organism evidence="1 2">
    <name type="scientific">Pseudomonas amygdali pv. lachrymans str. M301315</name>
    <dbReference type="NCBI Taxonomy" id="629260"/>
    <lineage>
        <taxon>Bacteria</taxon>
        <taxon>Pseudomonadati</taxon>
        <taxon>Pseudomonadota</taxon>
        <taxon>Gammaproteobacteria</taxon>
        <taxon>Pseudomonadales</taxon>
        <taxon>Pseudomonadaceae</taxon>
        <taxon>Pseudomonas</taxon>
        <taxon>Pseudomonas amygdali</taxon>
    </lineage>
</organism>
<proteinExistence type="predicted"/>
<evidence type="ECO:0000313" key="2">
    <source>
        <dbReference type="Proteomes" id="UP000006426"/>
    </source>
</evidence>
<evidence type="ECO:0000313" key="1">
    <source>
        <dbReference type="EMBL" id="AXH59674.1"/>
    </source>
</evidence>
<dbReference type="AlphaFoldDB" id="A0AAD0PVT4"/>
<dbReference type="EMBL" id="CP031226">
    <property type="protein sequence ID" value="AXH59674.1"/>
    <property type="molecule type" value="Genomic_DNA"/>
</dbReference>
<reference evidence="1 2" key="1">
    <citation type="journal article" date="2011" name="PLoS Pathog.">
        <title>Dynamic evolution of pathogenicity revealed by sequencing and comparative genomics of 19 Pseudomonas syringae isolates.</title>
        <authorList>
            <person name="Baltrus D.A."/>
            <person name="Nishimura M.T."/>
            <person name="Romanchuk A."/>
            <person name="Chang J.H."/>
            <person name="Mukhtar M.S."/>
            <person name="Cherkis K."/>
            <person name="Roach J."/>
            <person name="Grant S.R."/>
            <person name="Jones C.D."/>
            <person name="Dangl J.L."/>
        </authorList>
    </citation>
    <scope>NUCLEOTIDE SEQUENCE [LARGE SCALE GENOMIC DNA]</scope>
    <source>
        <strain evidence="1 2">M301315</strain>
    </source>
</reference>